<protein>
    <submittedName>
        <fullName evidence="2">Uncharacterized protein</fullName>
    </submittedName>
</protein>
<feature type="compositionally biased region" description="Basic and acidic residues" evidence="1">
    <location>
        <begin position="79"/>
        <end position="99"/>
    </location>
</feature>
<dbReference type="EMBL" id="CACRSS010000016">
    <property type="protein sequence ID" value="VYT11653.1"/>
    <property type="molecule type" value="Genomic_DNA"/>
</dbReference>
<organism evidence="2">
    <name type="scientific">Akkermansia muciniphila</name>
    <dbReference type="NCBI Taxonomy" id="239935"/>
    <lineage>
        <taxon>Bacteria</taxon>
        <taxon>Pseudomonadati</taxon>
        <taxon>Verrucomicrobiota</taxon>
        <taxon>Verrucomicrobiia</taxon>
        <taxon>Verrucomicrobiales</taxon>
        <taxon>Akkermansiaceae</taxon>
        <taxon>Akkermansia</taxon>
    </lineage>
</organism>
<proteinExistence type="predicted"/>
<dbReference type="AlphaFoldDB" id="A0A6N2U4Z8"/>
<sequence>MADLIMENNNVTVKAEAEDFPPAEITFNLKKPTRLTGKKGEEYSNQSNIGFGITGYIIITVHPTSVSFSNCGIIEKDGGTVLDPKEPPPFKLNDHDPGNKGDPPNLRNELDDHVTLVMLFNTIAKLNGTCKWTWLSNYEATQIKKRIEQIQQTFTVTRTNDPEFPKQKNCSGTITKFKVPFSVKAIEQIL</sequence>
<gene>
    <name evidence="2" type="ORF">AMLFYP55_00684</name>
</gene>
<name>A0A6N2U4Z8_9BACT</name>
<reference evidence="2" key="1">
    <citation type="submission" date="2019-11" db="EMBL/GenBank/DDBJ databases">
        <authorList>
            <person name="Feng L."/>
        </authorList>
    </citation>
    <scope>NUCLEOTIDE SEQUENCE</scope>
    <source>
        <strain evidence="2">AMuciniphilaLFYP55</strain>
    </source>
</reference>
<evidence type="ECO:0000313" key="2">
    <source>
        <dbReference type="EMBL" id="VYT11653.1"/>
    </source>
</evidence>
<feature type="region of interest" description="Disordered" evidence="1">
    <location>
        <begin position="79"/>
        <end position="106"/>
    </location>
</feature>
<evidence type="ECO:0000256" key="1">
    <source>
        <dbReference type="SAM" id="MobiDB-lite"/>
    </source>
</evidence>
<accession>A0A6N2U4Z8</accession>